<organism evidence="1 2">
    <name type="scientific">Peribacillus simplex</name>
    <dbReference type="NCBI Taxonomy" id="1478"/>
    <lineage>
        <taxon>Bacteria</taxon>
        <taxon>Bacillati</taxon>
        <taxon>Bacillota</taxon>
        <taxon>Bacilli</taxon>
        <taxon>Bacillales</taxon>
        <taxon>Bacillaceae</taxon>
        <taxon>Peribacillus</taxon>
    </lineage>
</organism>
<reference evidence="1 2" key="1">
    <citation type="submission" date="2019-07" db="EMBL/GenBank/DDBJ databases">
        <title>Genome assembly of Bacillus simplex strain GGC-P6A.</title>
        <authorList>
            <person name="Jennings M.E."/>
            <person name="Barton H.A."/>
        </authorList>
    </citation>
    <scope>NUCLEOTIDE SEQUENCE [LARGE SCALE GENOMIC DNA]</scope>
    <source>
        <strain evidence="1 2">GGC-P6A</strain>
    </source>
</reference>
<proteinExistence type="predicted"/>
<dbReference type="RefSeq" id="WP_144476243.1">
    <property type="nucleotide sequence ID" value="NZ_VNKI01000001.1"/>
</dbReference>
<evidence type="ECO:0000313" key="1">
    <source>
        <dbReference type="EMBL" id="TVX83704.1"/>
    </source>
</evidence>
<comment type="caution">
    <text evidence="1">The sequence shown here is derived from an EMBL/GenBank/DDBJ whole genome shotgun (WGS) entry which is preliminary data.</text>
</comment>
<gene>
    <name evidence="1" type="ORF">FQP34_00145</name>
</gene>
<protein>
    <submittedName>
        <fullName evidence="1">Uncharacterized protein</fullName>
    </submittedName>
</protein>
<dbReference type="EMBL" id="VNKI01000001">
    <property type="protein sequence ID" value="TVX83704.1"/>
    <property type="molecule type" value="Genomic_DNA"/>
</dbReference>
<evidence type="ECO:0000313" key="2">
    <source>
        <dbReference type="Proteomes" id="UP000317770"/>
    </source>
</evidence>
<sequence length="155" mass="18192">MDLFNLEIQNIQFKNKKVPISAEMRPLYRITRLLLVLEYASRKNTASLIKLQLFDWTFQNSERYSVLKNLISTENFPIIKFDPFVIRALNYGIGLGLIEINDTNQNFTLSSKGKEWLFSVKSQEVFQNELQLLKIIKKSITEVKIKELSKGRYKL</sequence>
<accession>A0A8B5Y4F2</accession>
<name>A0A8B5Y4F2_9BACI</name>
<dbReference type="Proteomes" id="UP000317770">
    <property type="component" value="Unassembled WGS sequence"/>
</dbReference>
<dbReference type="AlphaFoldDB" id="A0A8B5Y4F2"/>